<dbReference type="InterPro" id="IPR011204">
    <property type="entry name" value="Virulence_RhuM-like"/>
</dbReference>
<organism evidence="1 2">
    <name type="scientific">Dethiosulfatarculus sandiegensis</name>
    <dbReference type="NCBI Taxonomy" id="1429043"/>
    <lineage>
        <taxon>Bacteria</taxon>
        <taxon>Pseudomonadati</taxon>
        <taxon>Thermodesulfobacteriota</taxon>
        <taxon>Desulfarculia</taxon>
        <taxon>Desulfarculales</taxon>
        <taxon>Desulfarculaceae</taxon>
        <taxon>Dethiosulfatarculus</taxon>
    </lineage>
</organism>
<dbReference type="STRING" id="1429043.X474_10435"/>
<dbReference type="PATRIC" id="fig|1429043.3.peg.2215"/>
<name>A0A0D2GGN0_9BACT</name>
<proteinExistence type="predicted"/>
<evidence type="ECO:0000313" key="2">
    <source>
        <dbReference type="Proteomes" id="UP000032233"/>
    </source>
</evidence>
<dbReference type="AlphaFoldDB" id="A0A0D2GGN0"/>
<keyword evidence="2" id="KW-1185">Reference proteome</keyword>
<protein>
    <submittedName>
        <fullName evidence="1">Uncharacterized protein</fullName>
    </submittedName>
</protein>
<dbReference type="InParanoid" id="A0A0D2GGN0"/>
<dbReference type="Pfam" id="PF13310">
    <property type="entry name" value="Virulence_RhuM"/>
    <property type="match status" value="1"/>
</dbReference>
<reference evidence="1 2" key="1">
    <citation type="submission" date="2013-11" db="EMBL/GenBank/DDBJ databases">
        <title>Metagenomic analysis of a methanogenic consortium involved in long chain n-alkane degradation.</title>
        <authorList>
            <person name="Davidova I.A."/>
            <person name="Callaghan A.V."/>
            <person name="Wawrik B."/>
            <person name="Pruitt S."/>
            <person name="Marks C."/>
            <person name="Duncan K.E."/>
            <person name="Suflita J.M."/>
        </authorList>
    </citation>
    <scope>NUCLEOTIDE SEQUENCE [LARGE SCALE GENOMIC DNA]</scope>
    <source>
        <strain evidence="1 2">SPR</strain>
    </source>
</reference>
<dbReference type="PANTHER" id="PTHR35810">
    <property type="entry name" value="CYTOPLASMIC PROTEIN-RELATED"/>
    <property type="match status" value="1"/>
</dbReference>
<sequence>MQFNAHVQDKFHFAITGQTASELIHQRADADKPLMGMQTYKNAPDGRVLLSDTKIGKNYLAEDEIKQLERTVSSFFD</sequence>
<gene>
    <name evidence="1" type="ORF">X474_10435</name>
</gene>
<dbReference type="EMBL" id="AZAC01000012">
    <property type="protein sequence ID" value="KIX14042.1"/>
    <property type="molecule type" value="Genomic_DNA"/>
</dbReference>
<evidence type="ECO:0000313" key="1">
    <source>
        <dbReference type="EMBL" id="KIX14042.1"/>
    </source>
</evidence>
<dbReference type="Proteomes" id="UP000032233">
    <property type="component" value="Unassembled WGS sequence"/>
</dbReference>
<accession>A0A0D2GGN0</accession>
<dbReference type="PANTHER" id="PTHR35810:SF1">
    <property type="entry name" value="CYTOPLASMIC PROTEIN"/>
    <property type="match status" value="1"/>
</dbReference>
<comment type="caution">
    <text evidence="1">The sequence shown here is derived from an EMBL/GenBank/DDBJ whole genome shotgun (WGS) entry which is preliminary data.</text>
</comment>